<gene>
    <name evidence="1" type="ORF">HGRIS_011187</name>
</gene>
<protein>
    <submittedName>
        <fullName evidence="1">Uncharacterized protein</fullName>
    </submittedName>
</protein>
<evidence type="ECO:0000313" key="1">
    <source>
        <dbReference type="EMBL" id="KAL0959477.1"/>
    </source>
</evidence>
<reference evidence="2" key="1">
    <citation type="submission" date="2024-06" db="EMBL/GenBank/DDBJ databases">
        <title>Multi-omics analyses provide insights into the biosynthesis of the anticancer antibiotic pleurotin in Hohenbuehelia grisea.</title>
        <authorList>
            <person name="Weaver J.A."/>
            <person name="Alberti F."/>
        </authorList>
    </citation>
    <scope>NUCLEOTIDE SEQUENCE [LARGE SCALE GENOMIC DNA]</scope>
    <source>
        <strain evidence="2">T-177</strain>
    </source>
</reference>
<dbReference type="EMBL" id="JASNQZ010000002">
    <property type="protein sequence ID" value="KAL0959477.1"/>
    <property type="molecule type" value="Genomic_DNA"/>
</dbReference>
<accession>A0ABR3JWJ4</accession>
<evidence type="ECO:0000313" key="2">
    <source>
        <dbReference type="Proteomes" id="UP001556367"/>
    </source>
</evidence>
<name>A0ABR3JWJ4_9AGAR</name>
<proteinExistence type="predicted"/>
<keyword evidence="2" id="KW-1185">Reference proteome</keyword>
<sequence length="133" mass="14953">MDRFDVNALLAFDTFDGKGDEAGMREAAEANWEVWDRTGDWEVGKVWAEKCEMFYEQGKYEPLDNLKSNGVLDFDAMDEFMGHILAAIKEHGSLAVRVFPPASDVPLNFAERLAPEVLRSDFASFRDILLTGG</sequence>
<organism evidence="1 2">
    <name type="scientific">Hohenbuehelia grisea</name>
    <dbReference type="NCBI Taxonomy" id="104357"/>
    <lineage>
        <taxon>Eukaryota</taxon>
        <taxon>Fungi</taxon>
        <taxon>Dikarya</taxon>
        <taxon>Basidiomycota</taxon>
        <taxon>Agaricomycotina</taxon>
        <taxon>Agaricomycetes</taxon>
        <taxon>Agaricomycetidae</taxon>
        <taxon>Agaricales</taxon>
        <taxon>Pleurotineae</taxon>
        <taxon>Pleurotaceae</taxon>
        <taxon>Hohenbuehelia</taxon>
    </lineage>
</organism>
<dbReference type="Proteomes" id="UP001556367">
    <property type="component" value="Unassembled WGS sequence"/>
</dbReference>
<comment type="caution">
    <text evidence="1">The sequence shown here is derived from an EMBL/GenBank/DDBJ whole genome shotgun (WGS) entry which is preliminary data.</text>
</comment>